<sequence>MTATSSAATSRKGEDASVPMPGAEWLKPLSETPIRLYGEGLGFAATRLRAQAQLLEELSTAPSPSDAFRRQLRCIQEAWAFYGAAGQKLLSSTLRRDRR</sequence>
<dbReference type="RefSeq" id="WP_271169487.1">
    <property type="nucleotide sequence ID" value="NZ_BSFI01000021.1"/>
</dbReference>
<name>A0A9W6J1S7_9HYPH</name>
<evidence type="ECO:0000256" key="1">
    <source>
        <dbReference type="SAM" id="MobiDB-lite"/>
    </source>
</evidence>
<evidence type="ECO:0000313" key="2">
    <source>
        <dbReference type="EMBL" id="GLK69256.1"/>
    </source>
</evidence>
<accession>A0A9W6J1S7</accession>
<feature type="region of interest" description="Disordered" evidence="1">
    <location>
        <begin position="1"/>
        <end position="24"/>
    </location>
</feature>
<dbReference type="EMBL" id="BSFI01000021">
    <property type="protein sequence ID" value="GLK69256.1"/>
    <property type="molecule type" value="Genomic_DNA"/>
</dbReference>
<gene>
    <name evidence="2" type="ORF">GCM10008179_28940</name>
</gene>
<reference evidence="2" key="2">
    <citation type="submission" date="2023-01" db="EMBL/GenBank/DDBJ databases">
        <authorList>
            <person name="Sun Q."/>
            <person name="Evtushenko L."/>
        </authorList>
    </citation>
    <scope>NUCLEOTIDE SEQUENCE</scope>
    <source>
        <strain evidence="2">VKM B-2347</strain>
    </source>
</reference>
<organism evidence="2 3">
    <name type="scientific">Hansschlegelia plantiphila</name>
    <dbReference type="NCBI Taxonomy" id="374655"/>
    <lineage>
        <taxon>Bacteria</taxon>
        <taxon>Pseudomonadati</taxon>
        <taxon>Pseudomonadota</taxon>
        <taxon>Alphaproteobacteria</taxon>
        <taxon>Hyphomicrobiales</taxon>
        <taxon>Methylopilaceae</taxon>
        <taxon>Hansschlegelia</taxon>
    </lineage>
</organism>
<proteinExistence type="predicted"/>
<dbReference type="AlphaFoldDB" id="A0A9W6J1S7"/>
<reference evidence="2" key="1">
    <citation type="journal article" date="2014" name="Int. J. Syst. Evol. Microbiol.">
        <title>Complete genome sequence of Corynebacterium casei LMG S-19264T (=DSM 44701T), isolated from a smear-ripened cheese.</title>
        <authorList>
            <consortium name="US DOE Joint Genome Institute (JGI-PGF)"/>
            <person name="Walter F."/>
            <person name="Albersmeier A."/>
            <person name="Kalinowski J."/>
            <person name="Ruckert C."/>
        </authorList>
    </citation>
    <scope>NUCLEOTIDE SEQUENCE</scope>
    <source>
        <strain evidence="2">VKM B-2347</strain>
    </source>
</reference>
<dbReference type="Proteomes" id="UP001143372">
    <property type="component" value="Unassembled WGS sequence"/>
</dbReference>
<comment type="caution">
    <text evidence="2">The sequence shown here is derived from an EMBL/GenBank/DDBJ whole genome shotgun (WGS) entry which is preliminary data.</text>
</comment>
<keyword evidence="3" id="KW-1185">Reference proteome</keyword>
<evidence type="ECO:0008006" key="4">
    <source>
        <dbReference type="Google" id="ProtNLM"/>
    </source>
</evidence>
<evidence type="ECO:0000313" key="3">
    <source>
        <dbReference type="Proteomes" id="UP001143372"/>
    </source>
</evidence>
<protein>
    <recommendedName>
        <fullName evidence="4">Phasin domain-containing protein</fullName>
    </recommendedName>
</protein>